<dbReference type="Proteomes" id="UP001353858">
    <property type="component" value="Unassembled WGS sequence"/>
</dbReference>
<comment type="caution">
    <text evidence="2">The sequence shown here is derived from an EMBL/GenBank/DDBJ whole genome shotgun (WGS) entry which is preliminary data.</text>
</comment>
<evidence type="ECO:0000313" key="2">
    <source>
        <dbReference type="EMBL" id="KAK4881510.1"/>
    </source>
</evidence>
<accession>A0AAN7Q660</accession>
<dbReference type="Pfam" id="PF10545">
    <property type="entry name" value="MADF_DNA_bdg"/>
    <property type="match status" value="1"/>
</dbReference>
<evidence type="ECO:0000313" key="3">
    <source>
        <dbReference type="Proteomes" id="UP001353858"/>
    </source>
</evidence>
<organism evidence="2 3">
    <name type="scientific">Aquatica leii</name>
    <dbReference type="NCBI Taxonomy" id="1421715"/>
    <lineage>
        <taxon>Eukaryota</taxon>
        <taxon>Metazoa</taxon>
        <taxon>Ecdysozoa</taxon>
        <taxon>Arthropoda</taxon>
        <taxon>Hexapoda</taxon>
        <taxon>Insecta</taxon>
        <taxon>Pterygota</taxon>
        <taxon>Neoptera</taxon>
        <taxon>Endopterygota</taxon>
        <taxon>Coleoptera</taxon>
        <taxon>Polyphaga</taxon>
        <taxon>Elateriformia</taxon>
        <taxon>Elateroidea</taxon>
        <taxon>Lampyridae</taxon>
        <taxon>Luciolinae</taxon>
        <taxon>Aquatica</taxon>
    </lineage>
</organism>
<dbReference type="InterPro" id="IPR006578">
    <property type="entry name" value="MADF-dom"/>
</dbReference>
<reference evidence="3" key="1">
    <citation type="submission" date="2023-01" db="EMBL/GenBank/DDBJ databases">
        <title>Key to firefly adult light organ development and bioluminescence: homeobox transcription factors regulate luciferase expression and transportation to peroxisome.</title>
        <authorList>
            <person name="Fu X."/>
        </authorList>
    </citation>
    <scope>NUCLEOTIDE SEQUENCE [LARGE SCALE GENOMIC DNA]</scope>
</reference>
<dbReference type="PANTHER" id="PTHR21505:SF12">
    <property type="entry name" value="MADF DOMAIN-CONTAINING PROTEIN-RELATED"/>
    <property type="match status" value="1"/>
</dbReference>
<proteinExistence type="predicted"/>
<name>A0AAN7Q660_9COLE</name>
<feature type="domain" description="MADF" evidence="1">
    <location>
        <begin position="4"/>
        <end position="69"/>
    </location>
</feature>
<evidence type="ECO:0000259" key="1">
    <source>
        <dbReference type="Pfam" id="PF10545"/>
    </source>
</evidence>
<protein>
    <recommendedName>
        <fullName evidence="1">MADF domain-containing protein</fullName>
    </recommendedName>
</protein>
<sequence length="198" mass="22873">MYHNKTKLWDVKSKVYKDRTTVKDITRKIHNLRNQFINEMKKTAKKKSGQSIDDLYISKWPYFKSLLFLPVGLICRLPIGNIATYDVCGKYIATEVRNLSSEYLRKKLKRKFQQTILEISEEEERLNAVTGAYTNLGSVDSYSGHTADTDAHSNPRSVSLYSRHTNLSTNTIKDSQQPLLQSVAQYLHTETESSYLNR</sequence>
<dbReference type="EMBL" id="JARPUR010000002">
    <property type="protein sequence ID" value="KAK4881510.1"/>
    <property type="molecule type" value="Genomic_DNA"/>
</dbReference>
<dbReference type="AlphaFoldDB" id="A0AAN7Q660"/>
<gene>
    <name evidence="2" type="ORF">RN001_004829</name>
</gene>
<dbReference type="PANTHER" id="PTHR21505">
    <property type="entry name" value="MADF DOMAIN-CONTAINING PROTEIN-RELATED"/>
    <property type="match status" value="1"/>
</dbReference>
<keyword evidence="3" id="KW-1185">Reference proteome</keyword>